<keyword evidence="2" id="KW-0611">Plant defense</keyword>
<dbReference type="Pfam" id="PF25019">
    <property type="entry name" value="LRR_R13L1-DRL21"/>
    <property type="match status" value="1"/>
</dbReference>
<evidence type="ECO:0000313" key="8">
    <source>
        <dbReference type="EnsemblPlants" id="TraesCS7D02G013100.1"/>
    </source>
</evidence>
<feature type="domain" description="NB-ARC" evidence="5">
    <location>
        <begin position="243"/>
        <end position="394"/>
    </location>
</feature>
<protein>
    <submittedName>
        <fullName evidence="8">Uncharacterized protein</fullName>
    </submittedName>
</protein>
<feature type="domain" description="R13L1/DRL21-like LRR repeat region" evidence="7">
    <location>
        <begin position="629"/>
        <end position="740"/>
    </location>
</feature>
<dbReference type="InterPro" id="IPR056789">
    <property type="entry name" value="LRR_R13L1-DRL21"/>
</dbReference>
<dbReference type="GO" id="GO:0006952">
    <property type="term" value="P:defense response"/>
    <property type="evidence" value="ECO:0007669"/>
    <property type="project" value="UniProtKB-KW"/>
</dbReference>
<evidence type="ECO:0000256" key="2">
    <source>
        <dbReference type="ARBA" id="ARBA00022821"/>
    </source>
</evidence>
<dbReference type="InterPro" id="IPR002182">
    <property type="entry name" value="NB-ARC"/>
</dbReference>
<evidence type="ECO:0000259" key="7">
    <source>
        <dbReference type="Pfam" id="PF25019"/>
    </source>
</evidence>
<evidence type="ECO:0000313" key="9">
    <source>
        <dbReference type="Proteomes" id="UP000019116"/>
    </source>
</evidence>
<dbReference type="SMR" id="A0A3B6THX0"/>
<accession>A0A3B6THX0</accession>
<dbReference type="Gene3D" id="1.10.10.10">
    <property type="entry name" value="Winged helix-like DNA-binding domain superfamily/Winged helix DNA-binding domain"/>
    <property type="match status" value="1"/>
</dbReference>
<proteinExistence type="predicted"/>
<dbReference type="PRINTS" id="PR00364">
    <property type="entry name" value="DISEASERSIST"/>
</dbReference>
<dbReference type="AlphaFoldDB" id="A0A3B6THX0"/>
<feature type="compositionally biased region" description="Polar residues" evidence="4">
    <location>
        <begin position="103"/>
        <end position="116"/>
    </location>
</feature>
<dbReference type="GO" id="GO:0043531">
    <property type="term" value="F:ADP binding"/>
    <property type="evidence" value="ECO:0007669"/>
    <property type="project" value="InterPro"/>
</dbReference>
<keyword evidence="3" id="KW-0175">Coiled coil</keyword>
<dbReference type="Gene3D" id="3.80.10.10">
    <property type="entry name" value="Ribonuclease Inhibitor"/>
    <property type="match status" value="2"/>
</dbReference>
<name>A0A3B6THX0_WHEAT</name>
<dbReference type="Gramene" id="TraesCS7D03G0028700.1">
    <property type="protein sequence ID" value="TraesCS7D03G0028700.1.CDS"/>
    <property type="gene ID" value="TraesCS7D03G0028700"/>
</dbReference>
<dbReference type="InterPro" id="IPR036388">
    <property type="entry name" value="WH-like_DNA-bd_sf"/>
</dbReference>
<dbReference type="PANTHER" id="PTHR36766">
    <property type="entry name" value="PLANT BROAD-SPECTRUM MILDEW RESISTANCE PROTEIN RPW8"/>
    <property type="match status" value="1"/>
</dbReference>
<evidence type="ECO:0000256" key="3">
    <source>
        <dbReference type="SAM" id="Coils"/>
    </source>
</evidence>
<dbReference type="STRING" id="4565.A0A3B6THX0"/>
<dbReference type="Proteomes" id="UP000019116">
    <property type="component" value="Chromosome 7D"/>
</dbReference>
<dbReference type="Gramene" id="TraesWEE_scaffold_019990_01G000100.1">
    <property type="protein sequence ID" value="TraesWEE_scaffold_019990_01G000100.1"/>
    <property type="gene ID" value="TraesWEE_scaffold_019990_01G000100"/>
</dbReference>
<dbReference type="Gramene" id="TraesCS7D02G013100.1">
    <property type="protein sequence ID" value="TraesCS7D02G013100.1"/>
    <property type="gene ID" value="TraesCS7D02G013100"/>
</dbReference>
<dbReference type="Gramene" id="TraesROB_scaffold_024424_01G000100.1">
    <property type="protein sequence ID" value="TraesROB_scaffold_024424_01G000100.1"/>
    <property type="gene ID" value="TraesROB_scaffold_024424_01G000100"/>
</dbReference>
<dbReference type="SUPFAM" id="SSF52540">
    <property type="entry name" value="P-loop containing nucleoside triphosphate hydrolases"/>
    <property type="match status" value="1"/>
</dbReference>
<evidence type="ECO:0000259" key="5">
    <source>
        <dbReference type="Pfam" id="PF00931"/>
    </source>
</evidence>
<dbReference type="InterPro" id="IPR058922">
    <property type="entry name" value="WHD_DRP"/>
</dbReference>
<dbReference type="OrthoDB" id="785704at2759"/>
<dbReference type="EnsemblPlants" id="TraesCS7D02G013100.1">
    <property type="protein sequence ID" value="TraesCS7D02G013100.1"/>
    <property type="gene ID" value="TraesCS7D02G013100"/>
</dbReference>
<evidence type="ECO:0000259" key="6">
    <source>
        <dbReference type="Pfam" id="PF23559"/>
    </source>
</evidence>
<feature type="region of interest" description="Disordered" evidence="4">
    <location>
        <begin position="94"/>
        <end position="117"/>
    </location>
</feature>
<dbReference type="Pfam" id="PF23559">
    <property type="entry name" value="WHD_DRP"/>
    <property type="match status" value="1"/>
</dbReference>
<dbReference type="Pfam" id="PF00931">
    <property type="entry name" value="NB-ARC"/>
    <property type="match status" value="1"/>
</dbReference>
<dbReference type="InterPro" id="IPR027417">
    <property type="entry name" value="P-loop_NTPase"/>
</dbReference>
<dbReference type="SUPFAM" id="SSF52058">
    <property type="entry name" value="L domain-like"/>
    <property type="match status" value="2"/>
</dbReference>
<reference evidence="8" key="2">
    <citation type="submission" date="2018-10" db="UniProtKB">
        <authorList>
            <consortium name="EnsemblPlants"/>
        </authorList>
    </citation>
    <scope>IDENTIFICATION</scope>
</reference>
<dbReference type="OMA" id="KTCTTAW"/>
<keyword evidence="9" id="KW-1185">Reference proteome</keyword>
<organism evidence="8">
    <name type="scientific">Triticum aestivum</name>
    <name type="common">Wheat</name>
    <dbReference type="NCBI Taxonomy" id="4565"/>
    <lineage>
        <taxon>Eukaryota</taxon>
        <taxon>Viridiplantae</taxon>
        <taxon>Streptophyta</taxon>
        <taxon>Embryophyta</taxon>
        <taxon>Tracheophyta</taxon>
        <taxon>Spermatophyta</taxon>
        <taxon>Magnoliopsida</taxon>
        <taxon>Liliopsida</taxon>
        <taxon>Poales</taxon>
        <taxon>Poaceae</taxon>
        <taxon>BOP clade</taxon>
        <taxon>Pooideae</taxon>
        <taxon>Triticodae</taxon>
        <taxon>Triticeae</taxon>
        <taxon>Triticinae</taxon>
        <taxon>Triticum</taxon>
    </lineage>
</organism>
<evidence type="ECO:0000256" key="1">
    <source>
        <dbReference type="ARBA" id="ARBA00022614"/>
    </source>
</evidence>
<evidence type="ECO:0000256" key="4">
    <source>
        <dbReference type="SAM" id="MobiDB-lite"/>
    </source>
</evidence>
<sequence length="1091" mass="123140">MTEVALAIAGLRLAASPVLKKLLAYSSTYLGVDMMRELHELETTIMPQLELVIKAANKGNHRPKLDKWLQELKEAFYMAEELLEEHEYNLLKRQAKGKDSLPPNASTISSASPKSFTATPRATARAAWGLATPLTISSTFMKPLRAASSRLSNLSSENRKLLRQLHELKATLAKAKEFRELLCLPASYNAESPTIPSVDVLEATSLQPMKVIGRDKDSDHIIDRLTKITATTESESSTAMYSGLAIVGVGGIGKSTLAQLVYNDKRVKEYFDVTMWVSISRKLDVRRHTREIIESVSQGECPHIGSLDTLQHNLANILQESKKFLLVLDDVWFEPGSEGEWDQLLAPLVSQQMGSKILVTSRRNTFPAALCCEVCPLENTEDAQFLALFKHYAFSGPKIIDLQLRERLEDFAEKVAKRLGQSPLAAKVVGSQLKGKTCTTAWKEALNMKINKLSEPMRALLWSYEKLDPCLQRCYLYCSLFPKGHKYVTDELVLLWMAEGLIDSYNQNKSVEDVGRDCFKEMISVSFFQPVNEKYHVMHDLLHDLAESLSKGNRFRLEDHKLLLFNHKVESLPEKLCNLKKLRHLEYRQDLYYMPKKALPQVPNIGKLTSLQQFEEFSVQNKMGYGLLQLRDMNQIRGSLSVTNLENATGKDQALKSKLYQKVHLRSLQLVWSCKDDTNFDHILHLEILEGMMPPPQLGALSIHGYKSSKYPGWLLDGSYFENLESLSFVDCSMVESLPYNTGLFGNCSSLALRNVPNLQMLPCLPLGLKILVVEKCPPLIFISNDGLGYLDQRENIMRTDHLASQLGLIWGNLESALERDKDEVLVKEDIIKAWIYCHERRMRLMHGRSIGPLLNPPSGLHELTFSSCYITDGDLAVCLDGLASLEKLFLAEIMTLTTLPSEEVFQPDFLCADWQHMDRIFISYCRSTACLSVGNLTSVESLYLYYLPDLCTLEGLSSLQLKDVHLIDIPKLTPECISQFRVQDTLYVSSSVILNKMLAAEDFTIPPYLCFEGCKEPFISLEESAYITFVKILCFFNCQMISLPTTLKCFSNLKDLHTSNCPNISSLPDLPSSLQRIFLMGCSELLKESC</sequence>
<dbReference type="Gene3D" id="3.40.50.300">
    <property type="entry name" value="P-loop containing nucleotide triphosphate hydrolases"/>
    <property type="match status" value="1"/>
</dbReference>
<dbReference type="InterPro" id="IPR032675">
    <property type="entry name" value="LRR_dom_sf"/>
</dbReference>
<feature type="coiled-coil region" evidence="3">
    <location>
        <begin position="144"/>
        <end position="178"/>
    </location>
</feature>
<dbReference type="Gramene" id="TraesRN7D0100029000.1">
    <property type="protein sequence ID" value="TraesRN7D0100029000.1"/>
    <property type="gene ID" value="TraesRN7D0100029000"/>
</dbReference>
<dbReference type="PANTHER" id="PTHR36766:SF60">
    <property type="entry name" value="NB-ARC DOMAIN-CONTAINING PROTEIN"/>
    <property type="match status" value="1"/>
</dbReference>
<keyword evidence="1" id="KW-0433">Leucine-rich repeat</keyword>
<reference evidence="8" key="1">
    <citation type="submission" date="2018-08" db="EMBL/GenBank/DDBJ databases">
        <authorList>
            <person name="Rossello M."/>
        </authorList>
    </citation>
    <scope>NUCLEOTIDE SEQUENCE [LARGE SCALE GENOMIC DNA]</scope>
    <source>
        <strain evidence="8">cv. Chinese Spring</strain>
    </source>
</reference>
<feature type="domain" description="Disease resistance protein winged helix" evidence="6">
    <location>
        <begin position="480"/>
        <end position="546"/>
    </location>
</feature>